<proteinExistence type="predicted"/>
<accession>A0A3G2JLI3</accession>
<keyword evidence="4 6" id="KW-0472">Membrane</keyword>
<name>A0A3G2JLI3_9ACTN</name>
<evidence type="ECO:0000313" key="8">
    <source>
        <dbReference type="EMBL" id="AYN43253.1"/>
    </source>
</evidence>
<dbReference type="CDD" id="cd17324">
    <property type="entry name" value="MFS_NepI_like"/>
    <property type="match status" value="1"/>
</dbReference>
<dbReference type="InterPro" id="IPR020846">
    <property type="entry name" value="MFS_dom"/>
</dbReference>
<feature type="transmembrane region" description="Helical" evidence="6">
    <location>
        <begin position="98"/>
        <end position="117"/>
    </location>
</feature>
<protein>
    <submittedName>
        <fullName evidence="8">MFS transporter</fullName>
    </submittedName>
</protein>
<dbReference type="InterPro" id="IPR011701">
    <property type="entry name" value="MFS"/>
</dbReference>
<feature type="transmembrane region" description="Helical" evidence="6">
    <location>
        <begin position="452"/>
        <end position="471"/>
    </location>
</feature>
<feature type="domain" description="Major facilitator superfamily (MFS) profile" evidence="7">
    <location>
        <begin position="98"/>
        <end position="475"/>
    </location>
</feature>
<dbReference type="InterPro" id="IPR036259">
    <property type="entry name" value="MFS_trans_sf"/>
</dbReference>
<dbReference type="SUPFAM" id="SSF103473">
    <property type="entry name" value="MFS general substrate transporter"/>
    <property type="match status" value="1"/>
</dbReference>
<comment type="subcellular location">
    <subcellularLocation>
        <location evidence="1">Cell membrane</location>
        <topology evidence="1">Multi-pass membrane protein</topology>
    </subcellularLocation>
</comment>
<keyword evidence="9" id="KW-1185">Reference proteome</keyword>
<dbReference type="GO" id="GO:0022857">
    <property type="term" value="F:transmembrane transporter activity"/>
    <property type="evidence" value="ECO:0007669"/>
    <property type="project" value="InterPro"/>
</dbReference>
<feature type="transmembrane region" description="Helical" evidence="6">
    <location>
        <begin position="221"/>
        <end position="239"/>
    </location>
</feature>
<evidence type="ECO:0000256" key="2">
    <source>
        <dbReference type="ARBA" id="ARBA00022692"/>
    </source>
</evidence>
<feature type="transmembrane region" description="Helical" evidence="6">
    <location>
        <begin position="164"/>
        <end position="183"/>
    </location>
</feature>
<gene>
    <name evidence="8" type="ORF">D9753_35175</name>
</gene>
<dbReference type="PROSITE" id="PS50850">
    <property type="entry name" value="MFS"/>
    <property type="match status" value="1"/>
</dbReference>
<dbReference type="GO" id="GO:0005886">
    <property type="term" value="C:plasma membrane"/>
    <property type="evidence" value="ECO:0007669"/>
    <property type="project" value="UniProtKB-SubCell"/>
</dbReference>
<evidence type="ECO:0000256" key="3">
    <source>
        <dbReference type="ARBA" id="ARBA00022989"/>
    </source>
</evidence>
<dbReference type="KEGG" id="sdd:D9753_35175"/>
<feature type="transmembrane region" description="Helical" evidence="6">
    <location>
        <begin position="329"/>
        <end position="349"/>
    </location>
</feature>
<dbReference type="Proteomes" id="UP000268329">
    <property type="component" value="Chromosome"/>
</dbReference>
<feature type="transmembrane region" description="Helical" evidence="6">
    <location>
        <begin position="301"/>
        <end position="323"/>
    </location>
</feature>
<feature type="transmembrane region" description="Helical" evidence="6">
    <location>
        <begin position="427"/>
        <end position="446"/>
    </location>
</feature>
<evidence type="ECO:0000256" key="5">
    <source>
        <dbReference type="SAM" id="MobiDB-lite"/>
    </source>
</evidence>
<keyword evidence="2 6" id="KW-0812">Transmembrane</keyword>
<organism evidence="8 9">
    <name type="scientific">Streptomyces dangxiongensis</name>
    <dbReference type="NCBI Taxonomy" id="1442032"/>
    <lineage>
        <taxon>Bacteria</taxon>
        <taxon>Bacillati</taxon>
        <taxon>Actinomycetota</taxon>
        <taxon>Actinomycetes</taxon>
        <taxon>Kitasatosporales</taxon>
        <taxon>Streptomycetaceae</taxon>
        <taxon>Streptomyces</taxon>
    </lineage>
</organism>
<feature type="compositionally biased region" description="Low complexity" evidence="5">
    <location>
        <begin position="8"/>
        <end position="22"/>
    </location>
</feature>
<feature type="transmembrane region" description="Helical" evidence="6">
    <location>
        <begin position="189"/>
        <end position="209"/>
    </location>
</feature>
<feature type="transmembrane region" description="Helical" evidence="6">
    <location>
        <begin position="387"/>
        <end position="407"/>
    </location>
</feature>
<evidence type="ECO:0000313" key="9">
    <source>
        <dbReference type="Proteomes" id="UP000268329"/>
    </source>
</evidence>
<dbReference type="Gene3D" id="1.20.1250.20">
    <property type="entry name" value="MFS general substrate transporter like domains"/>
    <property type="match status" value="1"/>
</dbReference>
<feature type="region of interest" description="Disordered" evidence="5">
    <location>
        <begin position="1"/>
        <end position="90"/>
    </location>
</feature>
<sequence>MDGAPVVAGGTARRTTAPATPASWGRRGAVPVKWHPPRSSASARSTRCPVPGAATRTQPIRSRKQHHVSTPENTVPPATARPGEAGPRQRQQGISRGLTLLFAIAGGAAVANLYWAQPLLDFIARDLHASASLAGWLVTATQIGYAVGILLIVPLGDVMDRRRLIPLMMLIGAVALVGCALAPSIGVLLVAIAALGVGTVSGQILAPLAGDLATDGERGRVVGTVASGILIGILISRTVSGLVASIAGWRAVFVVAAATAVVFALLLHRAIPSMEPKLRMPYPALIASVGRVVRQERMVRWTLVLGAIGFGVFTMFWTALTFLLSAPPFSYPVSIIGLFGLAGLAGAMAAQGAGRLQDRGWSLPATGAGWALALVAFGTAALAGHSVLVLVVAIVLLDIAVMGLTILNQTRLFAVSRQARNRINTALVTSNFIGGAIGSAAASLLWQAGGWTAVTLTGAALACLALTVWAVGRRGPLVAADAP</sequence>
<keyword evidence="3 6" id="KW-1133">Transmembrane helix</keyword>
<dbReference type="Pfam" id="PF07690">
    <property type="entry name" value="MFS_1"/>
    <property type="match status" value="1"/>
</dbReference>
<dbReference type="OrthoDB" id="9815356at2"/>
<evidence type="ECO:0000256" key="1">
    <source>
        <dbReference type="ARBA" id="ARBA00004651"/>
    </source>
</evidence>
<dbReference type="PANTHER" id="PTHR42910">
    <property type="entry name" value="TRANSPORTER SCO4007-RELATED"/>
    <property type="match status" value="1"/>
</dbReference>
<dbReference type="AlphaFoldDB" id="A0A3G2JLI3"/>
<dbReference type="EMBL" id="CP033073">
    <property type="protein sequence ID" value="AYN43253.1"/>
    <property type="molecule type" value="Genomic_DNA"/>
</dbReference>
<evidence type="ECO:0000259" key="7">
    <source>
        <dbReference type="PROSITE" id="PS50850"/>
    </source>
</evidence>
<evidence type="ECO:0000256" key="4">
    <source>
        <dbReference type="ARBA" id="ARBA00023136"/>
    </source>
</evidence>
<dbReference type="PANTHER" id="PTHR42910:SF1">
    <property type="entry name" value="MAJOR FACILITATOR SUPERFAMILY (MFS) PROFILE DOMAIN-CONTAINING PROTEIN"/>
    <property type="match status" value="1"/>
</dbReference>
<reference evidence="8 9" key="1">
    <citation type="submission" date="2018-10" db="EMBL/GenBank/DDBJ databases">
        <title>The genome of Streptomyces dangxiongensis Z022.</title>
        <authorList>
            <person name="Zhang B."/>
        </authorList>
    </citation>
    <scope>NUCLEOTIDE SEQUENCE [LARGE SCALE GENOMIC DNA]</scope>
    <source>
        <strain evidence="8 9">Z022</strain>
    </source>
</reference>
<feature type="transmembrane region" description="Helical" evidence="6">
    <location>
        <begin position="251"/>
        <end position="271"/>
    </location>
</feature>
<feature type="transmembrane region" description="Helical" evidence="6">
    <location>
        <begin position="129"/>
        <end position="152"/>
    </location>
</feature>
<feature type="transmembrane region" description="Helical" evidence="6">
    <location>
        <begin position="361"/>
        <end position="381"/>
    </location>
</feature>
<evidence type="ECO:0000256" key="6">
    <source>
        <dbReference type="SAM" id="Phobius"/>
    </source>
</evidence>